<evidence type="ECO:0000256" key="3">
    <source>
        <dbReference type="ARBA" id="ARBA00022679"/>
    </source>
</evidence>
<dbReference type="GO" id="GO:0001717">
    <property type="term" value="P:conversion of seryl-tRNAsec to selenocys-tRNAsec"/>
    <property type="evidence" value="ECO:0007669"/>
    <property type="project" value="UniProtKB-UniRule"/>
</dbReference>
<evidence type="ECO:0000313" key="11">
    <source>
        <dbReference type="EMBL" id="AZR73213.1"/>
    </source>
</evidence>
<feature type="modified residue" description="N6-(pyridoxal phosphate)lysine" evidence="8 9">
    <location>
        <position position="296"/>
    </location>
</feature>
<dbReference type="PANTHER" id="PTHR32328:SF0">
    <property type="entry name" value="L-SERYL-TRNA(SEC) SELENIUM TRANSFERASE"/>
    <property type="match status" value="1"/>
</dbReference>
<evidence type="ECO:0000256" key="7">
    <source>
        <dbReference type="ARBA" id="ARBA00044507"/>
    </source>
</evidence>
<dbReference type="GO" id="GO:0004125">
    <property type="term" value="F:L-seryl-tRNA(Sec) selenium transferase activity"/>
    <property type="evidence" value="ECO:0007669"/>
    <property type="project" value="UniProtKB-UniRule"/>
</dbReference>
<feature type="domain" description="L-seryl-tRNA selenium transferase N-terminal" evidence="10">
    <location>
        <begin position="6"/>
        <end position="45"/>
    </location>
</feature>
<dbReference type="Proteomes" id="UP000267250">
    <property type="component" value="Chromosome"/>
</dbReference>
<dbReference type="Gene3D" id="3.90.1150.180">
    <property type="match status" value="1"/>
</dbReference>
<dbReference type="UniPathway" id="UPA00906">
    <property type="reaction ID" value="UER00896"/>
</dbReference>
<keyword evidence="2 8" id="KW-0963">Cytoplasm</keyword>
<evidence type="ECO:0000256" key="5">
    <source>
        <dbReference type="ARBA" id="ARBA00022917"/>
    </source>
</evidence>
<dbReference type="InterPro" id="IPR015421">
    <property type="entry name" value="PyrdxlP-dep_Trfase_major"/>
</dbReference>
<name>A0A3Q9HQP8_9FIRM</name>
<evidence type="ECO:0000256" key="2">
    <source>
        <dbReference type="ARBA" id="ARBA00022490"/>
    </source>
</evidence>
<dbReference type="HAMAP" id="MF_00423">
    <property type="entry name" value="SelA"/>
    <property type="match status" value="1"/>
</dbReference>
<dbReference type="EC" id="2.9.1.1" evidence="8"/>
<dbReference type="AlphaFoldDB" id="A0A3Q9HQP8"/>
<dbReference type="InterPro" id="IPR025862">
    <property type="entry name" value="SelA_trans_N_dom"/>
</dbReference>
<accession>A0A3Q9HQP8</accession>
<evidence type="ECO:0000313" key="12">
    <source>
        <dbReference type="Proteomes" id="UP000267250"/>
    </source>
</evidence>
<sequence length="465" mass="52081">MKQEYLRKIPAVNRLLQTTEIQNILTEYPHDLVVDLINQVLDKKRRDILEETTDPEKLDLSIEGLAREAKEAILAYMAPRLKKVINATGTVLHTNLGRAVLSEKAADALAQIARTYSNLEYDLKEGKRGSRYTLVTDLLCRLTGAEDALVVNNNAAAVLLVLSTLAKGKEVIISRGELVEIGGSFRMHEVMKISGCTLVEVGSTNKTHLYDYENAITSETGLLVKVHTSNYQIVGFSKSVENKELVELAHKYQIPVFEDLGSGVLINLEKYGIAHEPTVQEAVSHGVDLVSFSGDKLLGGPQAGIIVGKKEYIQRLKRNHLLRALRVDKFTLAALEVTLKHYLREEEAMNEIPTLRMLKLTADVIKKRVEKFAQRLKETLNEVEIRVVEGRSMVGGGSLPLEEIPTWLVGVKFNRISTTDAEIQLRQGEVPVICRIQDDELLFDLRTVFPDQEDEILEALLKVNR</sequence>
<dbReference type="RefSeq" id="WP_127016548.1">
    <property type="nucleotide sequence ID" value="NZ_CP016379.1"/>
</dbReference>
<dbReference type="GO" id="GO:0005737">
    <property type="term" value="C:cytoplasm"/>
    <property type="evidence" value="ECO:0007669"/>
    <property type="project" value="UniProtKB-SubCell"/>
</dbReference>
<dbReference type="OrthoDB" id="9787096at2"/>
<comment type="function">
    <text evidence="8">Converts seryl-tRNA(Sec) to selenocysteinyl-tRNA(Sec) required for selenoprotein biosynthesis.</text>
</comment>
<dbReference type="KEGG" id="aft:BBF96_07340"/>
<keyword evidence="5 8" id="KW-0648">Protein biosynthesis</keyword>
<evidence type="ECO:0000256" key="1">
    <source>
        <dbReference type="ARBA" id="ARBA00001933"/>
    </source>
</evidence>
<dbReference type="InterPro" id="IPR004534">
    <property type="entry name" value="SelA_trans"/>
</dbReference>
<evidence type="ECO:0000256" key="8">
    <source>
        <dbReference type="HAMAP-Rule" id="MF_00423"/>
    </source>
</evidence>
<reference evidence="11 12" key="1">
    <citation type="submission" date="2016-07" db="EMBL/GenBank/DDBJ databases">
        <title>Genome and transcriptome analysis of iron-reducing fermentative bacteria Anoxybacter fermentans.</title>
        <authorList>
            <person name="Zeng X."/>
            <person name="Shao Z."/>
        </authorList>
    </citation>
    <scope>NUCLEOTIDE SEQUENCE [LARGE SCALE GENOMIC DNA]</scope>
    <source>
        <strain evidence="11 12">DY22613</strain>
    </source>
</reference>
<comment type="pathway">
    <text evidence="8">Aminoacyl-tRNA biosynthesis; selenocysteinyl-tRNA(Sec) biosynthesis; selenocysteinyl-tRNA(Sec) from L-seryl-tRNA(Sec) (bacterial route): step 1/1.</text>
</comment>
<evidence type="ECO:0000256" key="6">
    <source>
        <dbReference type="ARBA" id="ARBA00023266"/>
    </source>
</evidence>
<dbReference type="EMBL" id="CP016379">
    <property type="protein sequence ID" value="AZR73213.1"/>
    <property type="molecule type" value="Genomic_DNA"/>
</dbReference>
<evidence type="ECO:0000259" key="10">
    <source>
        <dbReference type="Pfam" id="PF12390"/>
    </source>
</evidence>
<keyword evidence="4 8" id="KW-0663">Pyridoxal phosphate</keyword>
<keyword evidence="6 8" id="KW-0711">Selenium</keyword>
<comment type="similarity">
    <text evidence="7 8">Belongs to the SelA family.</text>
</comment>
<dbReference type="SUPFAM" id="SSF53383">
    <property type="entry name" value="PLP-dependent transferases"/>
    <property type="match status" value="1"/>
</dbReference>
<dbReference type="InterPro" id="IPR015424">
    <property type="entry name" value="PyrdxlP-dep_Trfase"/>
</dbReference>
<protein>
    <recommendedName>
        <fullName evidence="8">L-seryl-tRNA(Sec) selenium transferase</fullName>
        <ecNumber evidence="8">2.9.1.1</ecNumber>
    </recommendedName>
    <alternativeName>
        <fullName evidence="8">Selenocysteine synthase</fullName>
        <shortName evidence="8">Sec synthase</shortName>
    </alternativeName>
    <alternativeName>
        <fullName evidence="8">Selenocysteinyl-tRNA(Sec) synthase</fullName>
    </alternativeName>
</protein>
<dbReference type="Pfam" id="PF12390">
    <property type="entry name" value="Se-cys_synth_N"/>
    <property type="match status" value="1"/>
</dbReference>
<dbReference type="Gene3D" id="3.40.640.10">
    <property type="entry name" value="Type I PLP-dependent aspartate aminotransferase-like (Major domain)"/>
    <property type="match status" value="1"/>
</dbReference>
<dbReference type="GO" id="GO:0001514">
    <property type="term" value="P:selenocysteine incorporation"/>
    <property type="evidence" value="ECO:0007669"/>
    <property type="project" value="UniProtKB-UniRule"/>
</dbReference>
<dbReference type="NCBIfam" id="TIGR00474">
    <property type="entry name" value="selA"/>
    <property type="match status" value="1"/>
</dbReference>
<proteinExistence type="inferred from homology"/>
<evidence type="ECO:0000256" key="9">
    <source>
        <dbReference type="PIRSR" id="PIRSR618319-50"/>
    </source>
</evidence>
<comment type="subcellular location">
    <subcellularLocation>
        <location evidence="8">Cytoplasm</location>
    </subcellularLocation>
</comment>
<keyword evidence="12" id="KW-1185">Reference proteome</keyword>
<dbReference type="Pfam" id="PF03841">
    <property type="entry name" value="SelA"/>
    <property type="match status" value="1"/>
</dbReference>
<organism evidence="11 12">
    <name type="scientific">Anoxybacter fermentans</name>
    <dbReference type="NCBI Taxonomy" id="1323375"/>
    <lineage>
        <taxon>Bacteria</taxon>
        <taxon>Bacillati</taxon>
        <taxon>Bacillota</taxon>
        <taxon>Clostridia</taxon>
        <taxon>Halanaerobiales</taxon>
        <taxon>Anoxybacter</taxon>
    </lineage>
</organism>
<keyword evidence="3 8" id="KW-0808">Transferase</keyword>
<dbReference type="PANTHER" id="PTHR32328">
    <property type="entry name" value="L-SERYL-TRNA(SEC) SELENIUM TRANSFERASE"/>
    <property type="match status" value="1"/>
</dbReference>
<gene>
    <name evidence="8" type="primary">selA</name>
    <name evidence="11" type="ORF">BBF96_07340</name>
</gene>
<dbReference type="InterPro" id="IPR018319">
    <property type="entry name" value="SelA-like"/>
</dbReference>
<comment type="catalytic activity">
    <reaction evidence="8">
        <text>L-seryl-tRNA(Sec) + selenophosphate + H(+) = L-selenocysteinyl-tRNA(Sec) + phosphate</text>
        <dbReference type="Rhea" id="RHEA:22728"/>
        <dbReference type="Rhea" id="RHEA-COMP:9742"/>
        <dbReference type="Rhea" id="RHEA-COMP:9743"/>
        <dbReference type="ChEBI" id="CHEBI:15378"/>
        <dbReference type="ChEBI" id="CHEBI:16144"/>
        <dbReference type="ChEBI" id="CHEBI:43474"/>
        <dbReference type="ChEBI" id="CHEBI:78533"/>
        <dbReference type="ChEBI" id="CHEBI:78573"/>
        <dbReference type="EC" id="2.9.1.1"/>
    </reaction>
</comment>
<comment type="cofactor">
    <cofactor evidence="1 8 9">
        <name>pyridoxal 5'-phosphate</name>
        <dbReference type="ChEBI" id="CHEBI:597326"/>
    </cofactor>
</comment>
<evidence type="ECO:0000256" key="4">
    <source>
        <dbReference type="ARBA" id="ARBA00022898"/>
    </source>
</evidence>